<protein>
    <submittedName>
        <fullName evidence="1">Genomic scaffold, ProqFM164S02</fullName>
    </submittedName>
</protein>
<keyword evidence="2" id="KW-1185">Reference proteome</keyword>
<reference evidence="1" key="1">
    <citation type="journal article" date="2014" name="Nat. Commun.">
        <title>Multiple recent horizontal transfers of a large genomic region in cheese making fungi.</title>
        <authorList>
            <person name="Cheeseman K."/>
            <person name="Ropars J."/>
            <person name="Renault P."/>
            <person name="Dupont J."/>
            <person name="Gouzy J."/>
            <person name="Branca A."/>
            <person name="Abraham A.L."/>
            <person name="Ceppi M."/>
            <person name="Conseiller E."/>
            <person name="Debuchy R."/>
            <person name="Malagnac F."/>
            <person name="Goarin A."/>
            <person name="Silar P."/>
            <person name="Lacoste S."/>
            <person name="Sallet E."/>
            <person name="Bensimon A."/>
            <person name="Giraud T."/>
            <person name="Brygoo Y."/>
        </authorList>
    </citation>
    <scope>NUCLEOTIDE SEQUENCE [LARGE SCALE GENOMIC DNA]</scope>
    <source>
        <strain evidence="1">FM164</strain>
    </source>
</reference>
<dbReference type="Proteomes" id="UP000030686">
    <property type="component" value="Unassembled WGS sequence"/>
</dbReference>
<dbReference type="STRING" id="1365484.W6Q754"/>
<dbReference type="OrthoDB" id="529273at2759"/>
<evidence type="ECO:0000313" key="2">
    <source>
        <dbReference type="Proteomes" id="UP000030686"/>
    </source>
</evidence>
<dbReference type="AlphaFoldDB" id="W6Q754"/>
<dbReference type="EMBL" id="HG792016">
    <property type="protein sequence ID" value="CDM30089.1"/>
    <property type="molecule type" value="Genomic_DNA"/>
</dbReference>
<sequence length="50" mass="5754">MLLPYGVMTISAHKGGWHSEDIYLDVERFTNAMNVAIKAMYNKCLRSYDV</sequence>
<evidence type="ECO:0000313" key="1">
    <source>
        <dbReference type="EMBL" id="CDM30089.1"/>
    </source>
</evidence>
<organism evidence="1 2">
    <name type="scientific">Penicillium roqueforti (strain FM164)</name>
    <dbReference type="NCBI Taxonomy" id="1365484"/>
    <lineage>
        <taxon>Eukaryota</taxon>
        <taxon>Fungi</taxon>
        <taxon>Dikarya</taxon>
        <taxon>Ascomycota</taxon>
        <taxon>Pezizomycotina</taxon>
        <taxon>Eurotiomycetes</taxon>
        <taxon>Eurotiomycetidae</taxon>
        <taxon>Eurotiales</taxon>
        <taxon>Aspergillaceae</taxon>
        <taxon>Penicillium</taxon>
    </lineage>
</organism>
<accession>W6Q754</accession>
<name>W6Q754_PENRF</name>
<proteinExistence type="predicted"/>
<gene>
    <name evidence="1" type="ORF">PROQFM164_S02g000238</name>
</gene>